<name>A0AAV6LLL4_9ERIC</name>
<keyword evidence="2" id="KW-1185">Reference proteome</keyword>
<evidence type="ECO:0000313" key="2">
    <source>
        <dbReference type="Proteomes" id="UP000823749"/>
    </source>
</evidence>
<dbReference type="EMBL" id="JACTNZ010000001">
    <property type="protein sequence ID" value="KAG5565143.1"/>
    <property type="molecule type" value="Genomic_DNA"/>
</dbReference>
<comment type="caution">
    <text evidence="1">The sequence shown here is derived from an EMBL/GenBank/DDBJ whole genome shotgun (WGS) entry which is preliminary data.</text>
</comment>
<reference evidence="1" key="1">
    <citation type="submission" date="2020-08" db="EMBL/GenBank/DDBJ databases">
        <title>Plant Genome Project.</title>
        <authorList>
            <person name="Zhang R.-G."/>
        </authorList>
    </citation>
    <scope>NUCLEOTIDE SEQUENCE</scope>
    <source>
        <strain evidence="1">WSP0</strain>
        <tissue evidence="1">Leaf</tissue>
    </source>
</reference>
<accession>A0AAV6LLL4</accession>
<evidence type="ECO:0000313" key="1">
    <source>
        <dbReference type="EMBL" id="KAG5565143.1"/>
    </source>
</evidence>
<protein>
    <submittedName>
        <fullName evidence="1">Uncharacterized protein</fullName>
    </submittedName>
</protein>
<sequence length="67" mass="8069">MSPMEKNIHGVATHTFWYNLVKRYQNQLLRNVHDENENEFYSKALRSMERKTHSTGIHARFYLPFGK</sequence>
<proteinExistence type="predicted"/>
<gene>
    <name evidence="1" type="ORF">RHGRI_001140</name>
</gene>
<dbReference type="Proteomes" id="UP000823749">
    <property type="component" value="Chromosome 1"/>
</dbReference>
<organism evidence="1 2">
    <name type="scientific">Rhododendron griersonianum</name>
    <dbReference type="NCBI Taxonomy" id="479676"/>
    <lineage>
        <taxon>Eukaryota</taxon>
        <taxon>Viridiplantae</taxon>
        <taxon>Streptophyta</taxon>
        <taxon>Embryophyta</taxon>
        <taxon>Tracheophyta</taxon>
        <taxon>Spermatophyta</taxon>
        <taxon>Magnoliopsida</taxon>
        <taxon>eudicotyledons</taxon>
        <taxon>Gunneridae</taxon>
        <taxon>Pentapetalae</taxon>
        <taxon>asterids</taxon>
        <taxon>Ericales</taxon>
        <taxon>Ericaceae</taxon>
        <taxon>Ericoideae</taxon>
        <taxon>Rhodoreae</taxon>
        <taxon>Rhododendron</taxon>
    </lineage>
</organism>
<dbReference type="AlphaFoldDB" id="A0AAV6LLL4"/>